<keyword evidence="2" id="KW-0413">Isomerase</keyword>
<proteinExistence type="inferred from homology"/>
<dbReference type="EMBL" id="CP104275">
    <property type="protein sequence ID" value="UWX98438.1"/>
    <property type="molecule type" value="Genomic_DNA"/>
</dbReference>
<dbReference type="PANTHER" id="PTHR35530:SF1">
    <property type="entry name" value="2-HYDROXYMUCONATE TAUTOMERASE"/>
    <property type="match status" value="1"/>
</dbReference>
<organism evidence="4 5">
    <name type="scientific">Arthrobacter zhaoxinii</name>
    <dbReference type="NCBI Taxonomy" id="2964616"/>
    <lineage>
        <taxon>Bacteria</taxon>
        <taxon>Bacillati</taxon>
        <taxon>Actinomycetota</taxon>
        <taxon>Actinomycetes</taxon>
        <taxon>Micrococcales</taxon>
        <taxon>Micrococcaceae</taxon>
        <taxon>Arthrobacter</taxon>
    </lineage>
</organism>
<feature type="domain" description="4-oxalocrotonate tautomerase-like" evidence="3">
    <location>
        <begin position="2"/>
        <end position="60"/>
    </location>
</feature>
<gene>
    <name evidence="4" type="ORF">N2K95_07280</name>
</gene>
<dbReference type="SUPFAM" id="SSF55331">
    <property type="entry name" value="Tautomerase/MIF"/>
    <property type="match status" value="1"/>
</dbReference>
<name>A0ABY5YUW0_9MICC</name>
<dbReference type="PANTHER" id="PTHR35530">
    <property type="entry name" value="TAUTOMERASE-RELATED"/>
    <property type="match status" value="1"/>
</dbReference>
<dbReference type="Pfam" id="PF01361">
    <property type="entry name" value="Tautomerase"/>
    <property type="match status" value="1"/>
</dbReference>
<comment type="similarity">
    <text evidence="1">Belongs to the 4-oxalocrotonate tautomerase family.</text>
</comment>
<evidence type="ECO:0000256" key="1">
    <source>
        <dbReference type="ARBA" id="ARBA00006723"/>
    </source>
</evidence>
<accession>A0ABY5YUW0</accession>
<sequence length="70" mass="7731">MPLIQVLNASPSTTEKKRQLLAALTETYARVMEIRPDTIRVVLHELPRENWSVAGVTLADSGQDESVRAG</sequence>
<keyword evidence="5" id="KW-1185">Reference proteome</keyword>
<reference evidence="4" key="1">
    <citation type="submission" date="2022-09" db="EMBL/GenBank/DDBJ databases">
        <title>Novel species in genus Arthrobacter.</title>
        <authorList>
            <person name="Liu Y."/>
        </authorList>
    </citation>
    <scope>NUCLEOTIDE SEQUENCE</scope>
    <source>
        <strain evidence="4">Zg-Y815</strain>
    </source>
</reference>
<evidence type="ECO:0000313" key="4">
    <source>
        <dbReference type="EMBL" id="UWX98438.1"/>
    </source>
</evidence>
<evidence type="ECO:0000313" key="5">
    <source>
        <dbReference type="Proteomes" id="UP001059859"/>
    </source>
</evidence>
<evidence type="ECO:0000259" key="3">
    <source>
        <dbReference type="Pfam" id="PF01361"/>
    </source>
</evidence>
<dbReference type="InterPro" id="IPR014347">
    <property type="entry name" value="Tautomerase/MIF_sf"/>
</dbReference>
<dbReference type="RefSeq" id="WP_255765983.1">
    <property type="nucleotide sequence ID" value="NZ_CP104275.1"/>
</dbReference>
<dbReference type="InterPro" id="IPR004370">
    <property type="entry name" value="4-OT-like_dom"/>
</dbReference>
<protein>
    <submittedName>
        <fullName evidence="4">4-oxalocrotonate tautomerase family protein</fullName>
    </submittedName>
</protein>
<dbReference type="Proteomes" id="UP001059859">
    <property type="component" value="Chromosome"/>
</dbReference>
<dbReference type="Gene3D" id="3.30.429.10">
    <property type="entry name" value="Macrophage Migration Inhibitory Factor"/>
    <property type="match status" value="1"/>
</dbReference>
<evidence type="ECO:0000256" key="2">
    <source>
        <dbReference type="ARBA" id="ARBA00023235"/>
    </source>
</evidence>